<organism evidence="3 4">
    <name type="scientific">Diabrotica virgifera virgifera</name>
    <name type="common">western corn rootworm</name>
    <dbReference type="NCBI Taxonomy" id="50390"/>
    <lineage>
        <taxon>Eukaryota</taxon>
        <taxon>Metazoa</taxon>
        <taxon>Ecdysozoa</taxon>
        <taxon>Arthropoda</taxon>
        <taxon>Hexapoda</taxon>
        <taxon>Insecta</taxon>
        <taxon>Pterygota</taxon>
        <taxon>Neoptera</taxon>
        <taxon>Endopterygota</taxon>
        <taxon>Coleoptera</taxon>
        <taxon>Polyphaga</taxon>
        <taxon>Cucujiformia</taxon>
        <taxon>Chrysomeloidea</taxon>
        <taxon>Chrysomelidae</taxon>
        <taxon>Galerucinae</taxon>
        <taxon>Diabroticina</taxon>
        <taxon>Diabroticites</taxon>
        <taxon>Diabrotica</taxon>
    </lineage>
</organism>
<dbReference type="Proteomes" id="UP001652700">
    <property type="component" value="Unplaced"/>
</dbReference>
<keyword evidence="2" id="KW-0812">Transmembrane</keyword>
<dbReference type="RefSeq" id="XP_050501414.1">
    <property type="nucleotide sequence ID" value="XM_050645457.1"/>
</dbReference>
<dbReference type="GeneID" id="114332012"/>
<proteinExistence type="predicted"/>
<dbReference type="EnsemblMetazoa" id="XM_050645457.1">
    <property type="protein sequence ID" value="XP_050501414.1"/>
    <property type="gene ID" value="LOC114332012"/>
</dbReference>
<evidence type="ECO:0000256" key="1">
    <source>
        <dbReference type="SAM" id="MobiDB-lite"/>
    </source>
</evidence>
<dbReference type="InterPro" id="IPR013083">
    <property type="entry name" value="Znf_RING/FYVE/PHD"/>
</dbReference>
<protein>
    <submittedName>
        <fullName evidence="3">Uncharacterized protein</fullName>
    </submittedName>
</protein>
<feature type="transmembrane region" description="Helical" evidence="2">
    <location>
        <begin position="28"/>
        <end position="54"/>
    </location>
</feature>
<dbReference type="Gene3D" id="3.30.40.10">
    <property type="entry name" value="Zinc/RING finger domain, C3HC4 (zinc finger)"/>
    <property type="match status" value="1"/>
</dbReference>
<feature type="region of interest" description="Disordered" evidence="1">
    <location>
        <begin position="1239"/>
        <end position="1260"/>
    </location>
</feature>
<accession>A0ABM5JU02</accession>
<keyword evidence="2" id="KW-1133">Transmembrane helix</keyword>
<feature type="region of interest" description="Disordered" evidence="1">
    <location>
        <begin position="448"/>
        <end position="513"/>
    </location>
</feature>
<name>A0ABM5JU02_DIAVI</name>
<sequence length="1260" mass="143106">MRKIFIEWILQEKVFLVREGIWKMPADMVSFAVSTGLGVSVVAGIISGVCYVLAYGSQRKSSRKSKSNLHCDVCGEYFRSIDHILGGDCSVSCSKCQKNVCQKRCANFDEQQNVWTCKNCLRPPESWFQGILYAIQPNKKDFSMDSNNVMESSQLKNKDHVQKSKEQVQDFIEKLVNSMLGQNIDDANITKMYNDEHYLPLTGQQSPCTAHAALKQLIEKLLQEVANLPQLQRPQQGTAIPPDLNNRTYEDLLATAILNKVISNSQNARPSSSAASVSSRISNSSHIKEDKGFFFGEETLDSKWRHPDVETTSVSSIEDWLHTDSSFGSRKYVDRVTLTIKQDIEEVSHASDSDHEGNEDDDNEYFRSKSSFWSDDEPNWFLQKRTFQGTHSPVPVPMLVPNPTIEAKVLIGDKEVDDTSDLSDVESEYGDTEIVPARHSLLVNSKTLIGGKNPLQNGVGDVESESESSADSGVKEVDRGQSVYDESEFTDRAEGGSQNEDEHHTSFVSKADITIDDDNVEDASLMSVYSNTEQEAEYTERYASLPRKIEKIPDPDPRSSEKIRNDYTNYETVNKVEDDDKEAEEVRLVQKHFSGSYSKREKEKWKNAVEMKNNPYSKENIEKRIKRSNSGVDSIFGPDYYAKMASSPSGTKGKVKELVWPPIGSEESEDTVDFIEKDEIQQVPPKHISTTYIAAEETKDNFKAFPVIVEPVEASLSSQTSLPPKSPLHGSEMTSLTSDSDLSYVHVYDVENAVITKKTRDQPVNSEPEKNNRFVKGTTTTTRRFVNNPPLKKYKSETDLLEDSFYTPPKVLARKKDNTLISKIYLDPHVRSFALSNREHLPVNNTIPTFRTQLSSPEMVLDYKAYHSDDGLSLRHSKRYFSSQEDLLSSNSIEVHNGTMTHTAKMSFSSEDEQFLEKNPVFSTAPANRRIYSSSEDLLSTDETDYSKKKDNTLISKIYQQPHVRQYALAARPTIPVKEEKRIEKSISSEDEVLIEITKAPKVSSPKVWPDVETQFETMNIKEKEPVTNEHDNENDPGVEEIARKKIVHNFLQKYSTSSTNLKITDSKEDINNEEDITISVKDLRKRFEKNQKKDNTLISKIYQQPHVRQYALAARPTIPVKEEKRIEKSISSEDEVLIEITKAPKVSSPKVWPDVETQFETMNIKEKEPVTNEHDNENDPGVEEIARKKIVHNFLQKYSTSSTNLKITDSKEDINNEEDITISVKDLRKRFEKNQPKNNIVSSLTARSLSKQMKEELRN</sequence>
<feature type="compositionally biased region" description="Polar residues" evidence="1">
    <location>
        <begin position="1239"/>
        <end position="1252"/>
    </location>
</feature>
<keyword evidence="4" id="KW-1185">Reference proteome</keyword>
<evidence type="ECO:0000256" key="2">
    <source>
        <dbReference type="SAM" id="Phobius"/>
    </source>
</evidence>
<feature type="compositionally biased region" description="Basic and acidic residues" evidence="1">
    <location>
        <begin position="489"/>
        <end position="505"/>
    </location>
</feature>
<reference evidence="3" key="1">
    <citation type="submission" date="2025-05" db="UniProtKB">
        <authorList>
            <consortium name="EnsemblMetazoa"/>
        </authorList>
    </citation>
    <scope>IDENTIFICATION</scope>
</reference>
<keyword evidence="2" id="KW-0472">Membrane</keyword>
<evidence type="ECO:0000313" key="3">
    <source>
        <dbReference type="EnsemblMetazoa" id="XP_050501414.1"/>
    </source>
</evidence>
<evidence type="ECO:0000313" key="4">
    <source>
        <dbReference type="Proteomes" id="UP001652700"/>
    </source>
</evidence>